<proteinExistence type="predicted"/>
<reference evidence="2 3" key="1">
    <citation type="submission" date="2018-05" db="EMBL/GenBank/DDBJ databases">
        <title>Complete Genome Sequence of Methylobacterium sp. 17Sr1-43.</title>
        <authorList>
            <person name="Srinivasan S."/>
        </authorList>
    </citation>
    <scope>NUCLEOTIDE SEQUENCE [LARGE SCALE GENOMIC DNA]</scope>
    <source>
        <strain evidence="2 3">17Sr1-43</strain>
    </source>
</reference>
<dbReference type="EMBL" id="CP029551">
    <property type="protein sequence ID" value="AWN34511.1"/>
    <property type="molecule type" value="Genomic_DNA"/>
</dbReference>
<protein>
    <submittedName>
        <fullName evidence="2">Uncharacterized protein</fullName>
    </submittedName>
</protein>
<dbReference type="AlphaFoldDB" id="A0A2U8VM55"/>
<name>A0A2U8VM55_9HYPH</name>
<feature type="compositionally biased region" description="Basic residues" evidence="1">
    <location>
        <begin position="56"/>
        <end position="66"/>
    </location>
</feature>
<dbReference type="KEGG" id="meti:DK427_01105"/>
<gene>
    <name evidence="2" type="ORF">DK427_01105</name>
</gene>
<feature type="region of interest" description="Disordered" evidence="1">
    <location>
        <begin position="13"/>
        <end position="66"/>
    </location>
</feature>
<evidence type="ECO:0000313" key="3">
    <source>
        <dbReference type="Proteomes" id="UP000246058"/>
    </source>
</evidence>
<sequence length="66" mass="6619">MVDLFKGAFPRVGAAGAWGGGLSAPAGAGAERSHRFGDAGPSSSAKGPRDVAGALRQRRRDQRAAG</sequence>
<evidence type="ECO:0000313" key="2">
    <source>
        <dbReference type="EMBL" id="AWN34511.1"/>
    </source>
</evidence>
<keyword evidence="3" id="KW-1185">Reference proteome</keyword>
<accession>A0A2U8VM55</accession>
<dbReference type="Proteomes" id="UP000246058">
    <property type="component" value="Chromosome"/>
</dbReference>
<organism evidence="2 3">
    <name type="scientific">Methylobacterium radiodurans</name>
    <dbReference type="NCBI Taxonomy" id="2202828"/>
    <lineage>
        <taxon>Bacteria</taxon>
        <taxon>Pseudomonadati</taxon>
        <taxon>Pseudomonadota</taxon>
        <taxon>Alphaproteobacteria</taxon>
        <taxon>Hyphomicrobiales</taxon>
        <taxon>Methylobacteriaceae</taxon>
        <taxon>Methylobacterium</taxon>
    </lineage>
</organism>
<evidence type="ECO:0000256" key="1">
    <source>
        <dbReference type="SAM" id="MobiDB-lite"/>
    </source>
</evidence>